<dbReference type="Gene3D" id="3.30.530.20">
    <property type="match status" value="1"/>
</dbReference>
<dbReference type="RefSeq" id="WP_184186281.1">
    <property type="nucleotide sequence ID" value="NZ_BMNF01000004.1"/>
</dbReference>
<dbReference type="AlphaFoldDB" id="A0A840W848"/>
<protein>
    <recommendedName>
        <fullName evidence="4">DUF4287 domain-containing protein</fullName>
    </recommendedName>
</protein>
<feature type="region of interest" description="Disordered" evidence="1">
    <location>
        <begin position="1"/>
        <end position="58"/>
    </location>
</feature>
<organism evidence="2 3">
    <name type="scientific">Micromonospora parathelypteridis</name>
    <dbReference type="NCBI Taxonomy" id="1839617"/>
    <lineage>
        <taxon>Bacteria</taxon>
        <taxon>Bacillati</taxon>
        <taxon>Actinomycetota</taxon>
        <taxon>Actinomycetes</taxon>
        <taxon>Micromonosporales</taxon>
        <taxon>Micromonosporaceae</taxon>
        <taxon>Micromonospora</taxon>
    </lineage>
</organism>
<reference evidence="2 3" key="1">
    <citation type="submission" date="2020-08" db="EMBL/GenBank/DDBJ databases">
        <title>Sequencing the genomes of 1000 actinobacteria strains.</title>
        <authorList>
            <person name="Klenk H.-P."/>
        </authorList>
    </citation>
    <scope>NUCLEOTIDE SEQUENCE [LARGE SCALE GENOMIC DNA]</scope>
    <source>
        <strain evidence="2 3">DSM 103125</strain>
    </source>
</reference>
<dbReference type="SUPFAM" id="SSF55961">
    <property type="entry name" value="Bet v1-like"/>
    <property type="match status" value="1"/>
</dbReference>
<dbReference type="InterPro" id="IPR023393">
    <property type="entry name" value="START-like_dom_sf"/>
</dbReference>
<proteinExistence type="predicted"/>
<feature type="compositionally biased region" description="Pro residues" evidence="1">
    <location>
        <begin position="39"/>
        <end position="51"/>
    </location>
</feature>
<evidence type="ECO:0008006" key="4">
    <source>
        <dbReference type="Google" id="ProtNLM"/>
    </source>
</evidence>
<accession>A0A840W848</accession>
<sequence>MTNQRSFKARVRTRMAKTGESYTTARRQLLNRAAQPASAAPPPPEPTPTPRPGSAAAQTERIADDLIHARSGRRWADWFALLDAAAATEWTHTQIARHLVAEHEVPGWWAQTITVGYEQARGLRAPGQQRGGGFSASASRTVAVPALRLYEAFADETARARWLPDVDVRVRTTTAPRSFRADWVGGPTRIVVGFDAVGESKTRVNVLHEKLTGAEQAAELKAYWRERLAVLKELLESNGDHR</sequence>
<keyword evidence="3" id="KW-1185">Reference proteome</keyword>
<name>A0A840W848_9ACTN</name>
<comment type="caution">
    <text evidence="2">The sequence shown here is derived from an EMBL/GenBank/DDBJ whole genome shotgun (WGS) entry which is preliminary data.</text>
</comment>
<evidence type="ECO:0000313" key="3">
    <source>
        <dbReference type="Proteomes" id="UP000586947"/>
    </source>
</evidence>
<evidence type="ECO:0000313" key="2">
    <source>
        <dbReference type="EMBL" id="MBB5481208.1"/>
    </source>
</evidence>
<gene>
    <name evidence="2" type="ORF">HNR20_005713</name>
</gene>
<evidence type="ECO:0000256" key="1">
    <source>
        <dbReference type="SAM" id="MobiDB-lite"/>
    </source>
</evidence>
<dbReference type="EMBL" id="JACHDP010000001">
    <property type="protein sequence ID" value="MBB5481208.1"/>
    <property type="molecule type" value="Genomic_DNA"/>
</dbReference>
<dbReference type="Proteomes" id="UP000586947">
    <property type="component" value="Unassembled WGS sequence"/>
</dbReference>